<organism evidence="9 10">
    <name type="scientific">Neohortaea acidophila</name>
    <dbReference type="NCBI Taxonomy" id="245834"/>
    <lineage>
        <taxon>Eukaryota</taxon>
        <taxon>Fungi</taxon>
        <taxon>Dikarya</taxon>
        <taxon>Ascomycota</taxon>
        <taxon>Pezizomycotina</taxon>
        <taxon>Dothideomycetes</taxon>
        <taxon>Dothideomycetidae</taxon>
        <taxon>Mycosphaerellales</taxon>
        <taxon>Teratosphaeriaceae</taxon>
        <taxon>Neohortaea</taxon>
    </lineage>
</organism>
<name>A0A6A6PJR9_9PEZI</name>
<keyword evidence="3 7" id="KW-0812">Transmembrane</keyword>
<keyword evidence="10" id="KW-1185">Reference proteome</keyword>
<evidence type="ECO:0000313" key="9">
    <source>
        <dbReference type="EMBL" id="KAF2480249.1"/>
    </source>
</evidence>
<feature type="transmembrane region" description="Helical" evidence="7">
    <location>
        <begin position="416"/>
        <end position="434"/>
    </location>
</feature>
<dbReference type="PROSITE" id="PS50850">
    <property type="entry name" value="MFS"/>
    <property type="match status" value="1"/>
</dbReference>
<evidence type="ECO:0000256" key="2">
    <source>
        <dbReference type="ARBA" id="ARBA00022448"/>
    </source>
</evidence>
<dbReference type="Proteomes" id="UP000799767">
    <property type="component" value="Unassembled WGS sequence"/>
</dbReference>
<comment type="subcellular location">
    <subcellularLocation>
        <location evidence="1">Membrane</location>
        <topology evidence="1">Multi-pass membrane protein</topology>
    </subcellularLocation>
</comment>
<dbReference type="Gene3D" id="1.20.1250.20">
    <property type="entry name" value="MFS general substrate transporter like domains"/>
    <property type="match status" value="1"/>
</dbReference>
<dbReference type="SUPFAM" id="SSF103473">
    <property type="entry name" value="MFS general substrate transporter"/>
    <property type="match status" value="1"/>
</dbReference>
<dbReference type="PANTHER" id="PTHR23504">
    <property type="entry name" value="MAJOR FACILITATOR SUPERFAMILY DOMAIN-CONTAINING PROTEIN 10"/>
    <property type="match status" value="1"/>
</dbReference>
<evidence type="ECO:0000256" key="4">
    <source>
        <dbReference type="ARBA" id="ARBA00022989"/>
    </source>
</evidence>
<dbReference type="GeneID" id="54472574"/>
<evidence type="ECO:0000256" key="7">
    <source>
        <dbReference type="SAM" id="Phobius"/>
    </source>
</evidence>
<sequence length="613" mass="66128">MRPTSPQSLSHSEPFPYRQLTILAICRLSEPIAFMSIFPYIYYMIKSFHITDNEESIALYMGMVISAFALAEAMSSCLWGRLSDKLGRKLILLCGLAGTGVSMLVFGFATNIYVALLARALGGLLNGNIGVLQTTISEVVKNDAHKGFGFALMPAVWCVGAAIGSALGGALADPVRSYPGVFKPGSYLDEYPYLLPNLVCVVVVIVAILVGIFYLEETHEDLKDRRDYGLEMGKWVEFKLRPSKLAHLMGSKGRPTDETLSLLSEEDAPPGYQSTAGSPDLRATSIGLPPPYQSIEGASLTSTKPHSSAIEPSDPRPLRSKRSSSVWHTLTKQLMLNVVGLGILAYHTISAEQLLPVLFSMPESDAPPALPFRFTGGFALSTKSIGGILSLQGVLQMFATMVIFPTIQLRLGTLSTYRLAVLTYPFLYLLVPYLTLVPGNLRMPAVYVILVWKVTAQAFSFPANNMMLSNATPRTQRGTFNGVAQSSASLARAIGPSVSGLLQAAGLSKHMLGLPWWVNALVATLGAVMSLMMVEQASTSSHDEKEDAEDEEAAIEALIAPMVTDSADDDVAMIAARSPPEVISIARPTSPLLTRLSLDLRRNTSSSAFDVRG</sequence>
<proteinExistence type="predicted"/>
<dbReference type="RefSeq" id="XP_033586819.1">
    <property type="nucleotide sequence ID" value="XM_033731572.1"/>
</dbReference>
<keyword evidence="2" id="KW-0813">Transport</keyword>
<evidence type="ECO:0000256" key="6">
    <source>
        <dbReference type="SAM" id="MobiDB-lite"/>
    </source>
</evidence>
<evidence type="ECO:0000256" key="5">
    <source>
        <dbReference type="ARBA" id="ARBA00023136"/>
    </source>
</evidence>
<feature type="domain" description="Major facilitator superfamily (MFS) profile" evidence="8">
    <location>
        <begin position="19"/>
        <end position="538"/>
    </location>
</feature>
<dbReference type="InterPro" id="IPR036259">
    <property type="entry name" value="MFS_trans_sf"/>
</dbReference>
<feature type="transmembrane region" description="Helical" evidence="7">
    <location>
        <begin position="385"/>
        <end position="404"/>
    </location>
</feature>
<dbReference type="Pfam" id="PF07690">
    <property type="entry name" value="MFS_1"/>
    <property type="match status" value="1"/>
</dbReference>
<dbReference type="InterPro" id="IPR020846">
    <property type="entry name" value="MFS_dom"/>
</dbReference>
<protein>
    <submittedName>
        <fullName evidence="9">Major facilitator superfamily domain-containing protein</fullName>
    </submittedName>
</protein>
<feature type="transmembrane region" description="Helical" evidence="7">
    <location>
        <begin position="57"/>
        <end position="78"/>
    </location>
</feature>
<feature type="transmembrane region" description="Helical" evidence="7">
    <location>
        <begin position="191"/>
        <end position="215"/>
    </location>
</feature>
<accession>A0A6A6PJR9</accession>
<dbReference type="PRINTS" id="PR01035">
    <property type="entry name" value="TCRTETA"/>
</dbReference>
<evidence type="ECO:0000256" key="3">
    <source>
        <dbReference type="ARBA" id="ARBA00022692"/>
    </source>
</evidence>
<dbReference type="GO" id="GO:0022857">
    <property type="term" value="F:transmembrane transporter activity"/>
    <property type="evidence" value="ECO:0007669"/>
    <property type="project" value="InterPro"/>
</dbReference>
<feature type="transmembrane region" description="Helical" evidence="7">
    <location>
        <begin position="20"/>
        <end position="45"/>
    </location>
</feature>
<dbReference type="InterPro" id="IPR011701">
    <property type="entry name" value="MFS"/>
</dbReference>
<dbReference type="AlphaFoldDB" id="A0A6A6PJR9"/>
<gene>
    <name evidence="9" type="ORF">BDY17DRAFT_255959</name>
</gene>
<feature type="transmembrane region" description="Helical" evidence="7">
    <location>
        <begin position="516"/>
        <end position="534"/>
    </location>
</feature>
<feature type="transmembrane region" description="Helical" evidence="7">
    <location>
        <begin position="116"/>
        <end position="136"/>
    </location>
</feature>
<keyword evidence="4 7" id="KW-1133">Transmembrane helix</keyword>
<dbReference type="OrthoDB" id="10262656at2759"/>
<feature type="transmembrane region" description="Helical" evidence="7">
    <location>
        <begin position="90"/>
        <end position="110"/>
    </location>
</feature>
<dbReference type="InterPro" id="IPR001958">
    <property type="entry name" value="Tet-R_TetA/multi-R_MdtG-like"/>
</dbReference>
<feature type="region of interest" description="Disordered" evidence="6">
    <location>
        <begin position="297"/>
        <end position="322"/>
    </location>
</feature>
<dbReference type="EMBL" id="MU001640">
    <property type="protein sequence ID" value="KAF2480249.1"/>
    <property type="molecule type" value="Genomic_DNA"/>
</dbReference>
<evidence type="ECO:0000313" key="10">
    <source>
        <dbReference type="Proteomes" id="UP000799767"/>
    </source>
</evidence>
<feature type="transmembrane region" description="Helical" evidence="7">
    <location>
        <begin position="148"/>
        <end position="171"/>
    </location>
</feature>
<evidence type="ECO:0000259" key="8">
    <source>
        <dbReference type="PROSITE" id="PS50850"/>
    </source>
</evidence>
<dbReference type="PANTHER" id="PTHR23504:SF15">
    <property type="entry name" value="MAJOR FACILITATOR SUPERFAMILY (MFS) PROFILE DOMAIN-CONTAINING PROTEIN"/>
    <property type="match status" value="1"/>
</dbReference>
<evidence type="ECO:0000256" key="1">
    <source>
        <dbReference type="ARBA" id="ARBA00004141"/>
    </source>
</evidence>
<reference evidence="9" key="1">
    <citation type="journal article" date="2020" name="Stud. Mycol.">
        <title>101 Dothideomycetes genomes: a test case for predicting lifestyles and emergence of pathogens.</title>
        <authorList>
            <person name="Haridas S."/>
            <person name="Albert R."/>
            <person name="Binder M."/>
            <person name="Bloem J."/>
            <person name="Labutti K."/>
            <person name="Salamov A."/>
            <person name="Andreopoulos B."/>
            <person name="Baker S."/>
            <person name="Barry K."/>
            <person name="Bills G."/>
            <person name="Bluhm B."/>
            <person name="Cannon C."/>
            <person name="Castanera R."/>
            <person name="Culley D."/>
            <person name="Daum C."/>
            <person name="Ezra D."/>
            <person name="Gonzalez J."/>
            <person name="Henrissat B."/>
            <person name="Kuo A."/>
            <person name="Liang C."/>
            <person name="Lipzen A."/>
            <person name="Lutzoni F."/>
            <person name="Magnuson J."/>
            <person name="Mondo S."/>
            <person name="Nolan M."/>
            <person name="Ohm R."/>
            <person name="Pangilinan J."/>
            <person name="Park H.-J."/>
            <person name="Ramirez L."/>
            <person name="Alfaro M."/>
            <person name="Sun H."/>
            <person name="Tritt A."/>
            <person name="Yoshinaga Y."/>
            <person name="Zwiers L.-H."/>
            <person name="Turgeon B."/>
            <person name="Goodwin S."/>
            <person name="Spatafora J."/>
            <person name="Crous P."/>
            <person name="Grigoriev I."/>
        </authorList>
    </citation>
    <scope>NUCLEOTIDE SEQUENCE</scope>
    <source>
        <strain evidence="9">CBS 113389</strain>
    </source>
</reference>
<dbReference type="GO" id="GO:0016020">
    <property type="term" value="C:membrane"/>
    <property type="evidence" value="ECO:0007669"/>
    <property type="project" value="UniProtKB-SubCell"/>
</dbReference>
<feature type="transmembrane region" description="Helical" evidence="7">
    <location>
        <begin position="326"/>
        <end position="349"/>
    </location>
</feature>
<keyword evidence="5 7" id="KW-0472">Membrane</keyword>